<organism evidence="7 8">
    <name type="scientific">Candidatus Aeolococcus gillhamiae</name>
    <dbReference type="NCBI Taxonomy" id="3127015"/>
    <lineage>
        <taxon>Bacteria</taxon>
        <taxon>Bacillati</taxon>
        <taxon>Candidatus Dormiibacterota</taxon>
        <taxon>Candidatus Dormibacteria</taxon>
        <taxon>Candidatus Aeolococcales</taxon>
        <taxon>Candidatus Aeolococcaceae</taxon>
        <taxon>Candidatus Aeolococcus</taxon>
    </lineage>
</organism>
<keyword evidence="2" id="KW-1003">Cell membrane</keyword>
<feature type="transmembrane region" description="Helical" evidence="6">
    <location>
        <begin position="413"/>
        <end position="435"/>
    </location>
</feature>
<evidence type="ECO:0000256" key="2">
    <source>
        <dbReference type="ARBA" id="ARBA00022475"/>
    </source>
</evidence>
<feature type="transmembrane region" description="Helical" evidence="6">
    <location>
        <begin position="250"/>
        <end position="276"/>
    </location>
</feature>
<comment type="caution">
    <text evidence="7">The sequence shown here is derived from an EMBL/GenBank/DDBJ whole genome shotgun (WGS) entry which is preliminary data.</text>
</comment>
<dbReference type="EMBL" id="JAEKNS010000037">
    <property type="protein sequence ID" value="MBJ7593800.1"/>
    <property type="molecule type" value="Genomic_DNA"/>
</dbReference>
<evidence type="ECO:0000256" key="5">
    <source>
        <dbReference type="ARBA" id="ARBA00023136"/>
    </source>
</evidence>
<dbReference type="GO" id="GO:0005886">
    <property type="term" value="C:plasma membrane"/>
    <property type="evidence" value="ECO:0007669"/>
    <property type="project" value="UniProtKB-SubCell"/>
</dbReference>
<dbReference type="Proteomes" id="UP000606991">
    <property type="component" value="Unassembled WGS sequence"/>
</dbReference>
<comment type="subcellular location">
    <subcellularLocation>
        <location evidence="1">Cell membrane</location>
        <topology evidence="1">Multi-pass membrane protein</topology>
    </subcellularLocation>
</comment>
<name>A0A934JVH1_9BACT</name>
<evidence type="ECO:0000256" key="1">
    <source>
        <dbReference type="ARBA" id="ARBA00004651"/>
    </source>
</evidence>
<evidence type="ECO:0000313" key="7">
    <source>
        <dbReference type="EMBL" id="MBJ7593800.1"/>
    </source>
</evidence>
<proteinExistence type="predicted"/>
<feature type="transmembrane region" description="Helical" evidence="6">
    <location>
        <begin position="352"/>
        <end position="373"/>
    </location>
</feature>
<evidence type="ECO:0000256" key="6">
    <source>
        <dbReference type="SAM" id="Phobius"/>
    </source>
</evidence>
<gene>
    <name evidence="7" type="ORF">JF886_02890</name>
</gene>
<feature type="transmembrane region" description="Helical" evidence="6">
    <location>
        <begin position="379"/>
        <end position="406"/>
    </location>
</feature>
<evidence type="ECO:0000313" key="8">
    <source>
        <dbReference type="Proteomes" id="UP000606991"/>
    </source>
</evidence>
<dbReference type="PIRSF" id="PIRSF006060">
    <property type="entry name" value="AA_transporter"/>
    <property type="match status" value="1"/>
</dbReference>
<dbReference type="GO" id="GO:0022857">
    <property type="term" value="F:transmembrane transporter activity"/>
    <property type="evidence" value="ECO:0007669"/>
    <property type="project" value="InterPro"/>
</dbReference>
<feature type="transmembrane region" description="Helical" evidence="6">
    <location>
        <begin position="177"/>
        <end position="195"/>
    </location>
</feature>
<keyword evidence="5 6" id="KW-0472">Membrane</keyword>
<dbReference type="InterPro" id="IPR002293">
    <property type="entry name" value="AA/rel_permease1"/>
</dbReference>
<dbReference type="AlphaFoldDB" id="A0A934JVH1"/>
<dbReference type="Gene3D" id="1.20.1740.10">
    <property type="entry name" value="Amino acid/polyamine transporter I"/>
    <property type="match status" value="1"/>
</dbReference>
<feature type="transmembrane region" description="Helical" evidence="6">
    <location>
        <begin position="296"/>
        <end position="323"/>
    </location>
</feature>
<dbReference type="InterPro" id="IPR050367">
    <property type="entry name" value="APC_superfamily"/>
</dbReference>
<feature type="transmembrane region" description="Helical" evidence="6">
    <location>
        <begin position="447"/>
        <end position="468"/>
    </location>
</feature>
<feature type="transmembrane region" description="Helical" evidence="6">
    <location>
        <begin position="146"/>
        <end position="165"/>
    </location>
</feature>
<sequence length="501" mass="53358">MATVRGAPGTVPDSSTPDRQLKHNAIGLVAAATLGIVFMSPAYAFYGNWGPVAGTVGIQTVAVFWIAALVILPTALSYAFVARKLTSAGSAYAWIGRLTNRHIGNWLGWILLTFYGLVLVAVPALFGLFFNAFLNDIGIHVDPTNPWTYSLGVVIVFGVASLFAFPGIRSSTRAATLIVGFEILVIVALATTILVKHTGSLSLQPFNPTGNAITSSFWVVLPIAFYSFTGFDVVATAAEETKLARRSIPLATLAAVGIFTLFMIYTVYSFTFAVPVDQIANLVTSGITPVTPIAQQYWGGGGVLISITGLTAGTGALLAVLIGTSRVMFAMGRDRALFAAAGRLHPRFQTPWTAMIALIVVGLVYDLAVGQWIGALNAYFWAGTATAFFALVTYTFVNIGNFLLYFRKPDFNIVWNALVPLAGIVLSIWVLWVSFVQALWNAGWVTIGRGIVVFAFGWAAVGLVYAFIVRNRARPPRVEGLAADADLSATSALDGLAGHAS</sequence>
<keyword evidence="3 6" id="KW-0812">Transmembrane</keyword>
<accession>A0A934JVH1</accession>
<feature type="transmembrane region" description="Helical" evidence="6">
    <location>
        <begin position="106"/>
        <end position="134"/>
    </location>
</feature>
<feature type="transmembrane region" description="Helical" evidence="6">
    <location>
        <begin position="215"/>
        <end position="238"/>
    </location>
</feature>
<keyword evidence="4 6" id="KW-1133">Transmembrane helix</keyword>
<feature type="transmembrane region" description="Helical" evidence="6">
    <location>
        <begin position="58"/>
        <end position="81"/>
    </location>
</feature>
<dbReference type="RefSeq" id="WP_337309416.1">
    <property type="nucleotide sequence ID" value="NZ_JAEKNS010000037.1"/>
</dbReference>
<dbReference type="PANTHER" id="PTHR42770">
    <property type="entry name" value="AMINO ACID TRANSPORTER-RELATED"/>
    <property type="match status" value="1"/>
</dbReference>
<protein>
    <submittedName>
        <fullName evidence="7">Amino acid permease</fullName>
    </submittedName>
</protein>
<dbReference type="PANTHER" id="PTHR42770:SF16">
    <property type="entry name" value="AMINO ACID PERMEASE"/>
    <property type="match status" value="1"/>
</dbReference>
<reference evidence="7 8" key="1">
    <citation type="submission" date="2020-10" db="EMBL/GenBank/DDBJ databases">
        <title>Ca. Dormibacterota MAGs.</title>
        <authorList>
            <person name="Montgomery K."/>
        </authorList>
    </citation>
    <scope>NUCLEOTIDE SEQUENCE [LARGE SCALE GENOMIC DNA]</scope>
    <source>
        <strain evidence="7">SC8812_S17_18</strain>
    </source>
</reference>
<evidence type="ECO:0000256" key="3">
    <source>
        <dbReference type="ARBA" id="ARBA00022692"/>
    </source>
</evidence>
<evidence type="ECO:0000256" key="4">
    <source>
        <dbReference type="ARBA" id="ARBA00022989"/>
    </source>
</evidence>
<dbReference type="Pfam" id="PF13520">
    <property type="entry name" value="AA_permease_2"/>
    <property type="match status" value="1"/>
</dbReference>
<feature type="transmembrane region" description="Helical" evidence="6">
    <location>
        <begin position="25"/>
        <end position="46"/>
    </location>
</feature>